<feature type="region of interest" description="Disordered" evidence="1">
    <location>
        <begin position="413"/>
        <end position="517"/>
    </location>
</feature>
<dbReference type="EMBL" id="FJOG01000021">
    <property type="protein sequence ID" value="CZR62764.1"/>
    <property type="molecule type" value="Genomic_DNA"/>
</dbReference>
<feature type="region of interest" description="Disordered" evidence="1">
    <location>
        <begin position="347"/>
        <end position="387"/>
    </location>
</feature>
<accession>A0A1L7XCK0</accession>
<dbReference type="STRING" id="576137.A0A1L7XCK0"/>
<feature type="domain" description="HAUS augmin-like complex subunit 6 N-terminal" evidence="2">
    <location>
        <begin position="43"/>
        <end position="274"/>
    </location>
</feature>
<reference evidence="3 4" key="1">
    <citation type="submission" date="2016-03" db="EMBL/GenBank/DDBJ databases">
        <authorList>
            <person name="Ploux O."/>
        </authorList>
    </citation>
    <scope>NUCLEOTIDE SEQUENCE [LARGE SCALE GENOMIC DNA]</scope>
    <source>
        <strain evidence="3 4">UAMH 11012</strain>
    </source>
</reference>
<organism evidence="3 4">
    <name type="scientific">Phialocephala subalpina</name>
    <dbReference type="NCBI Taxonomy" id="576137"/>
    <lineage>
        <taxon>Eukaryota</taxon>
        <taxon>Fungi</taxon>
        <taxon>Dikarya</taxon>
        <taxon>Ascomycota</taxon>
        <taxon>Pezizomycotina</taxon>
        <taxon>Leotiomycetes</taxon>
        <taxon>Helotiales</taxon>
        <taxon>Mollisiaceae</taxon>
        <taxon>Phialocephala</taxon>
        <taxon>Phialocephala fortinii species complex</taxon>
    </lineage>
</organism>
<feature type="region of interest" description="Disordered" evidence="1">
    <location>
        <begin position="529"/>
        <end position="560"/>
    </location>
</feature>
<feature type="compositionally biased region" description="Basic and acidic residues" evidence="1">
    <location>
        <begin position="637"/>
        <end position="649"/>
    </location>
</feature>
<feature type="compositionally biased region" description="Basic and acidic residues" evidence="1">
    <location>
        <begin position="373"/>
        <end position="387"/>
    </location>
</feature>
<feature type="region of interest" description="Disordered" evidence="1">
    <location>
        <begin position="622"/>
        <end position="682"/>
    </location>
</feature>
<sequence>MSSATANSSLARSRSLRAAGTLKPISTTVSQPASSGPSNITLFLTNLRLLDLDLRNDWPNITSLTFSTKDSQQNQKKRIQCVEWALYQLFALWDPEQARDKLQPFFPPLEPLQSLNLRAALFRCLDQAKKNGALGRDTVLRKTMLDECKGERLEEVLAVFSNVVLKKVLQEGGSAEHEALAKQLVLENFSYTGERSVLSTLIVAHKASLSNHLRDKKESKAKYNDFGNLLDLNERRITRRHEQLKQTIEENESREHVSGTEVRVLQQQVEQNWSGNQEWLETILYGDSRANAGGVLATRFDKVWTHVEAGSIGEIEGTHKVGLLEQLDARVKDQENRLARWQDFGKTLLKPDGTSPSKKSVPPPEQNKIDLGFTKHQDLHIGRASPDKRIRPATVSLEEYSRLIENMKSELADVGKAKAPSKRPPRHSYIPEKERSPSPPTVQQDAATVHDEEWSSASDDDKVVSPGAASYATKSTSRTPPSTAPTRNNRGRSSQKMPPPPPRTVEESPTKQASLVRTKVAARISTLEPITIAQDRSPSPLPLASTPPPLDVPRSDVAADSESDLADHILNSVSAASPSPKKVRHTLSLAERTRLSMSRASHSHISDLHDEFDVPDLPRLTIKSRPSMAPRTSSVEDPDKHADLIERTRKSMAGFEAAQKKAQLERRRSVKDAKKKQRESSYFPKVEEEVVMPDISAIELLEGDPDYASVFKSRPKIKTSPAVSPTRVAEEEED</sequence>
<feature type="region of interest" description="Disordered" evidence="1">
    <location>
        <begin position="711"/>
        <end position="734"/>
    </location>
</feature>
<feature type="compositionally biased region" description="Low complexity" evidence="1">
    <location>
        <begin position="472"/>
        <end position="488"/>
    </location>
</feature>
<feature type="compositionally biased region" description="Basic and acidic residues" evidence="1">
    <location>
        <begin position="448"/>
        <end position="463"/>
    </location>
</feature>
<dbReference type="AlphaFoldDB" id="A0A1L7XCK0"/>
<dbReference type="OrthoDB" id="5575722at2759"/>
<dbReference type="InterPro" id="IPR028163">
    <property type="entry name" value="HAUS_6_N"/>
</dbReference>
<evidence type="ECO:0000256" key="1">
    <source>
        <dbReference type="SAM" id="MobiDB-lite"/>
    </source>
</evidence>
<gene>
    <name evidence="3" type="ORF">PAC_12661</name>
</gene>
<protein>
    <recommendedName>
        <fullName evidence="2">HAUS augmin-like complex subunit 6 N-terminal domain-containing protein</fullName>
    </recommendedName>
</protein>
<evidence type="ECO:0000259" key="2">
    <source>
        <dbReference type="Pfam" id="PF14661"/>
    </source>
</evidence>
<dbReference type="Proteomes" id="UP000184330">
    <property type="component" value="Unassembled WGS sequence"/>
</dbReference>
<keyword evidence="4" id="KW-1185">Reference proteome</keyword>
<name>A0A1L7XCK0_9HELO</name>
<dbReference type="Pfam" id="PF14661">
    <property type="entry name" value="HAUS6_N"/>
    <property type="match status" value="1"/>
</dbReference>
<evidence type="ECO:0000313" key="4">
    <source>
        <dbReference type="Proteomes" id="UP000184330"/>
    </source>
</evidence>
<proteinExistence type="predicted"/>
<feature type="compositionally biased region" description="Basic and acidic residues" evidence="1">
    <location>
        <begin position="658"/>
        <end position="672"/>
    </location>
</feature>
<feature type="compositionally biased region" description="Pro residues" evidence="1">
    <location>
        <begin position="539"/>
        <end position="551"/>
    </location>
</feature>
<evidence type="ECO:0000313" key="3">
    <source>
        <dbReference type="EMBL" id="CZR62764.1"/>
    </source>
</evidence>